<evidence type="ECO:0000313" key="2">
    <source>
        <dbReference type="Proteomes" id="UP000214720"/>
    </source>
</evidence>
<organism evidence="1 2">
    <name type="scientific">Caballeronia sordidicola</name>
    <name type="common">Burkholderia sordidicola</name>
    <dbReference type="NCBI Taxonomy" id="196367"/>
    <lineage>
        <taxon>Bacteria</taxon>
        <taxon>Pseudomonadati</taxon>
        <taxon>Pseudomonadota</taxon>
        <taxon>Betaproteobacteria</taxon>
        <taxon>Burkholderiales</taxon>
        <taxon>Burkholderiaceae</taxon>
        <taxon>Caballeronia</taxon>
    </lineage>
</organism>
<dbReference type="EMBL" id="MTHB01000256">
    <property type="protein sequence ID" value="OXC73183.1"/>
    <property type="molecule type" value="Genomic_DNA"/>
</dbReference>
<gene>
    <name evidence="1" type="ORF">BSU04_38220</name>
</gene>
<sequence length="115" mass="12560">MLECASGHAHIAFSNTQTREQLLSVLERLGAVSVTLDLFRSGKLVERIRDDGFALFDRTVRTANPGKTSSISVPIFDGGINIAEMTLSYFATAMTSRPGRRKVLSGHEGCVNKNF</sequence>
<evidence type="ECO:0000313" key="1">
    <source>
        <dbReference type="EMBL" id="OXC73183.1"/>
    </source>
</evidence>
<dbReference type="Gene3D" id="3.30.450.40">
    <property type="match status" value="1"/>
</dbReference>
<reference evidence="2" key="1">
    <citation type="submission" date="2017-01" db="EMBL/GenBank/DDBJ databases">
        <title>Genome Analysis of Deinococcus marmoris KOPRI26562.</title>
        <authorList>
            <person name="Kim J.H."/>
            <person name="Oh H.-M."/>
        </authorList>
    </citation>
    <scope>NUCLEOTIDE SEQUENCE [LARGE SCALE GENOMIC DNA]</scope>
    <source>
        <strain evidence="2">PAMC 26633</strain>
    </source>
</reference>
<dbReference type="Proteomes" id="UP000214720">
    <property type="component" value="Unassembled WGS sequence"/>
</dbReference>
<accession>A0A226WQ10</accession>
<proteinExistence type="predicted"/>
<dbReference type="AlphaFoldDB" id="A0A226WQ10"/>
<dbReference type="InterPro" id="IPR029016">
    <property type="entry name" value="GAF-like_dom_sf"/>
</dbReference>
<protein>
    <submittedName>
        <fullName evidence="1">Uncharacterized protein</fullName>
    </submittedName>
</protein>
<comment type="caution">
    <text evidence="1">The sequence shown here is derived from an EMBL/GenBank/DDBJ whole genome shotgun (WGS) entry which is preliminary data.</text>
</comment>
<name>A0A226WQ10_CABSO</name>